<dbReference type="FunFam" id="2.30.30.40:FF:000044">
    <property type="entry name" value="E3 ubiquitin-protein ligase MIB2, putative"/>
    <property type="match status" value="1"/>
</dbReference>
<dbReference type="GO" id="GO:0008270">
    <property type="term" value="F:zinc ion binding"/>
    <property type="evidence" value="ECO:0007669"/>
    <property type="project" value="UniProtKB-KW"/>
</dbReference>
<evidence type="ECO:0000259" key="16">
    <source>
        <dbReference type="PROSITE" id="PS50089"/>
    </source>
</evidence>
<comment type="pathway">
    <text evidence="3">Protein modification; protein ubiquitination.</text>
</comment>
<evidence type="ECO:0000313" key="19">
    <source>
        <dbReference type="EnsemblMetazoa" id="G22990.7:cds"/>
    </source>
</evidence>
<feature type="compositionally biased region" description="Acidic residues" evidence="15">
    <location>
        <begin position="848"/>
        <end position="864"/>
    </location>
</feature>
<evidence type="ECO:0000256" key="1">
    <source>
        <dbReference type="ARBA" id="ARBA00000900"/>
    </source>
</evidence>
<keyword evidence="11" id="KW-0862">Zinc</keyword>
<dbReference type="Pfam" id="PF18346">
    <property type="entry name" value="SH3_15"/>
    <property type="match status" value="4"/>
</dbReference>
<evidence type="ECO:0000256" key="3">
    <source>
        <dbReference type="ARBA" id="ARBA00004906"/>
    </source>
</evidence>
<dbReference type="GO" id="GO:0061630">
    <property type="term" value="F:ubiquitin protein ligase activity"/>
    <property type="evidence" value="ECO:0007669"/>
    <property type="project" value="UniProtKB-EC"/>
</dbReference>
<evidence type="ECO:0000256" key="12">
    <source>
        <dbReference type="ARBA" id="ARBA00022976"/>
    </source>
</evidence>
<evidence type="ECO:0000259" key="18">
    <source>
        <dbReference type="PROSITE" id="PS51416"/>
    </source>
</evidence>
<dbReference type="GO" id="GO:0005737">
    <property type="term" value="C:cytoplasm"/>
    <property type="evidence" value="ECO:0007669"/>
    <property type="project" value="UniProtKB-SubCell"/>
</dbReference>
<dbReference type="OrthoDB" id="661148at2759"/>
<feature type="domain" description="ZZ-type" evidence="17">
    <location>
        <begin position="78"/>
        <end position="130"/>
    </location>
</feature>
<dbReference type="OMA" id="CEESEMM"/>
<feature type="region of interest" description="Disordered" evidence="15">
    <location>
        <begin position="804"/>
        <end position="866"/>
    </location>
</feature>
<evidence type="ECO:0000259" key="17">
    <source>
        <dbReference type="PROSITE" id="PS50135"/>
    </source>
</evidence>
<keyword evidence="12" id="KW-0914">Notch signaling pathway</keyword>
<feature type="repeat" description="ANK" evidence="13">
    <location>
        <begin position="926"/>
        <end position="958"/>
    </location>
</feature>
<dbReference type="Proteomes" id="UP000005408">
    <property type="component" value="Unassembled WGS sequence"/>
</dbReference>
<keyword evidence="13" id="KW-0040">ANK repeat</keyword>
<evidence type="ECO:0000256" key="9">
    <source>
        <dbReference type="ARBA" id="ARBA00022771"/>
    </source>
</evidence>
<dbReference type="InterPro" id="IPR043145">
    <property type="entry name" value="Znf_ZZ_sf"/>
</dbReference>
<name>A0A8W8KD57_MAGGI</name>
<keyword evidence="8" id="KW-0677">Repeat</keyword>
<dbReference type="PROSITE" id="PS50297">
    <property type="entry name" value="ANK_REP_REGION"/>
    <property type="match status" value="3"/>
</dbReference>
<evidence type="ECO:0000256" key="10">
    <source>
        <dbReference type="ARBA" id="ARBA00022786"/>
    </source>
</evidence>
<feature type="domain" description="MIB/HERC2" evidence="18">
    <location>
        <begin position="553"/>
        <end position="631"/>
    </location>
</feature>
<evidence type="ECO:0000256" key="15">
    <source>
        <dbReference type="SAM" id="MobiDB-lite"/>
    </source>
</evidence>
<dbReference type="Gene3D" id="2.30.30.40">
    <property type="entry name" value="SH3 Domains"/>
    <property type="match status" value="3"/>
</dbReference>
<evidence type="ECO:0000256" key="5">
    <source>
        <dbReference type="ARBA" id="ARBA00022490"/>
    </source>
</evidence>
<dbReference type="InterPro" id="IPR036770">
    <property type="entry name" value="Ankyrin_rpt-contain_sf"/>
</dbReference>
<evidence type="ECO:0000313" key="20">
    <source>
        <dbReference type="Proteomes" id="UP000005408"/>
    </source>
</evidence>
<dbReference type="Gene3D" id="1.25.40.20">
    <property type="entry name" value="Ankyrin repeat-containing domain"/>
    <property type="match status" value="2"/>
</dbReference>
<organism evidence="19 20">
    <name type="scientific">Magallana gigas</name>
    <name type="common">Pacific oyster</name>
    <name type="synonym">Crassostrea gigas</name>
    <dbReference type="NCBI Taxonomy" id="29159"/>
    <lineage>
        <taxon>Eukaryota</taxon>
        <taxon>Metazoa</taxon>
        <taxon>Spiralia</taxon>
        <taxon>Lophotrochozoa</taxon>
        <taxon>Mollusca</taxon>
        <taxon>Bivalvia</taxon>
        <taxon>Autobranchia</taxon>
        <taxon>Pteriomorphia</taxon>
        <taxon>Ostreida</taxon>
        <taxon>Ostreoidea</taxon>
        <taxon>Ostreidae</taxon>
        <taxon>Magallana</taxon>
    </lineage>
</organism>
<dbReference type="PROSITE" id="PS50135">
    <property type="entry name" value="ZF_ZZ_2"/>
    <property type="match status" value="1"/>
</dbReference>
<dbReference type="InterPro" id="IPR002110">
    <property type="entry name" value="Ankyrin_rpt"/>
</dbReference>
<dbReference type="PANTHER" id="PTHR24202:SF4">
    <property type="entry name" value="E3 UBIQUITIN-PROTEIN LIGASE MIB2-RELATED"/>
    <property type="match status" value="1"/>
</dbReference>
<dbReference type="FunFam" id="2.30.30.40:FF:000078">
    <property type="entry name" value="Putative e3 ubiquitin-protein ligase mib2"/>
    <property type="match status" value="1"/>
</dbReference>
<reference evidence="19" key="1">
    <citation type="submission" date="2022-08" db="UniProtKB">
        <authorList>
            <consortium name="EnsemblMetazoa"/>
        </authorList>
    </citation>
    <scope>IDENTIFICATION</scope>
    <source>
        <strain evidence="19">05x7-T-G4-1.051#20</strain>
    </source>
</reference>
<feature type="domain" description="MIB/HERC2" evidence="18">
    <location>
        <begin position="405"/>
        <end position="483"/>
    </location>
</feature>
<comment type="subcellular location">
    <subcellularLocation>
        <location evidence="2">Cytoplasm</location>
    </subcellularLocation>
</comment>
<evidence type="ECO:0000256" key="6">
    <source>
        <dbReference type="ARBA" id="ARBA00022679"/>
    </source>
</evidence>
<dbReference type="InterPro" id="IPR001841">
    <property type="entry name" value="Znf_RING"/>
</dbReference>
<dbReference type="EC" id="2.3.2.27" evidence="4"/>
<dbReference type="InterPro" id="IPR040847">
    <property type="entry name" value="SH3_15"/>
</dbReference>
<dbReference type="SMART" id="SM00248">
    <property type="entry name" value="ANK"/>
    <property type="match status" value="7"/>
</dbReference>
<dbReference type="PROSITE" id="PS50089">
    <property type="entry name" value="ZF_RING_2"/>
    <property type="match status" value="1"/>
</dbReference>
<dbReference type="SMART" id="SM00291">
    <property type="entry name" value="ZnF_ZZ"/>
    <property type="match status" value="2"/>
</dbReference>
<dbReference type="PROSITE" id="PS50088">
    <property type="entry name" value="ANK_REPEAT"/>
    <property type="match status" value="3"/>
</dbReference>
<dbReference type="AlphaFoldDB" id="A0A8W8KD57"/>
<keyword evidence="5" id="KW-0963">Cytoplasm</keyword>
<keyword evidence="7" id="KW-0479">Metal-binding</keyword>
<feature type="repeat" description="ANK" evidence="13">
    <location>
        <begin position="1093"/>
        <end position="1117"/>
    </location>
</feature>
<dbReference type="GO" id="GO:0007219">
    <property type="term" value="P:Notch signaling pathway"/>
    <property type="evidence" value="ECO:0007669"/>
    <property type="project" value="UniProtKB-KW"/>
</dbReference>
<dbReference type="PROSITE" id="PS51416">
    <property type="entry name" value="MIB_HERC2"/>
    <property type="match status" value="3"/>
</dbReference>
<keyword evidence="6" id="KW-0808">Transferase</keyword>
<dbReference type="Pfam" id="PF12796">
    <property type="entry name" value="Ank_2"/>
    <property type="match status" value="3"/>
</dbReference>
<protein>
    <recommendedName>
        <fullName evidence="4">RING-type E3 ubiquitin transferase</fullName>
        <ecNumber evidence="4">2.3.2.27</ecNumber>
    </recommendedName>
</protein>
<keyword evidence="9 14" id="KW-0863">Zinc-finger</keyword>
<dbReference type="GO" id="GO:0016567">
    <property type="term" value="P:protein ubiquitination"/>
    <property type="evidence" value="ECO:0007669"/>
    <property type="project" value="InterPro"/>
</dbReference>
<dbReference type="InterPro" id="IPR037252">
    <property type="entry name" value="Mib_Herc2_sf"/>
</dbReference>
<evidence type="ECO:0000256" key="4">
    <source>
        <dbReference type="ARBA" id="ARBA00012483"/>
    </source>
</evidence>
<dbReference type="InterPro" id="IPR010606">
    <property type="entry name" value="Mib_Herc2"/>
</dbReference>
<dbReference type="Pfam" id="PF00569">
    <property type="entry name" value="ZZ"/>
    <property type="match status" value="1"/>
</dbReference>
<proteinExistence type="predicted"/>
<keyword evidence="10" id="KW-0833">Ubl conjugation pathway</keyword>
<evidence type="ECO:0000256" key="2">
    <source>
        <dbReference type="ARBA" id="ARBA00004496"/>
    </source>
</evidence>
<dbReference type="SUPFAM" id="SSF159034">
    <property type="entry name" value="Mib/herc2 domain-like"/>
    <property type="match status" value="3"/>
</dbReference>
<dbReference type="PANTHER" id="PTHR24202">
    <property type="entry name" value="E3 UBIQUITIN-PROTEIN LIGASE MIB2"/>
    <property type="match status" value="1"/>
</dbReference>
<dbReference type="SUPFAM" id="SSF48403">
    <property type="entry name" value="Ankyrin repeat"/>
    <property type="match status" value="1"/>
</dbReference>
<evidence type="ECO:0000256" key="14">
    <source>
        <dbReference type="PROSITE-ProRule" id="PRU00228"/>
    </source>
</evidence>
<feature type="compositionally biased region" description="Basic and acidic residues" evidence="15">
    <location>
        <begin position="657"/>
        <end position="671"/>
    </location>
</feature>
<evidence type="ECO:0000256" key="7">
    <source>
        <dbReference type="ARBA" id="ARBA00022723"/>
    </source>
</evidence>
<feature type="region of interest" description="Disordered" evidence="15">
    <location>
        <begin position="647"/>
        <end position="671"/>
    </location>
</feature>
<dbReference type="Pfam" id="PF06701">
    <property type="entry name" value="MIB_HERC2"/>
    <property type="match status" value="3"/>
</dbReference>
<sequence>MAMAVQIGDRVIRGPDWCHGDEDGGNGFVGTVTEISKKEKTCLVQWDYHGNTTQCGAEGEEGLTELRVIDIQQSGIYFPGVTCDVCGRSGLAGFRWKCVECNDFDLCTTCYMEDEHDKNHVFVRYDSSMTACIPCPARSKSKKTKIYGIGPNAVVKLFPPTEDNQQKGKVVQYVNFGKSNCGGVEVDWSGTLSKHKLGVDRKVELTMVEPYQLGTIYTDHLPLGDLSCPKPSYINVGDKVQVNINTDSFRQLNKEFGGWNDEMEKIVGEIGVVQTVIPGNQLSVVFGGGRPWVIYRQACTKISTVSNGDVIKVVEDISLLQRIQGNHGVWLEEMKKLPGKLGKVYDEDSEGLLFVRFPKLGEYLLSPSCCVKQYNPPNLQFEEKEDLGASKSAEPGGATAAGPGGKCGMVFDIGIRVVRGQNWSWGDQDGGEGHLGTVVEIGHEESACKVPPMCVQVQWDKGYKNMYRVGYEEQYDLRIFDTSALGIKHDKLCSDPNCEEPEIYGMLWKCEQCPDVTLCSSCYHSDKHDIIHKFTRFDYSGHQGFSVPKRQLSSRQKVFGIFENAKVTRGIDWRWDDQDGGDGNTGTVLAIVNFSLDTDHDGVEVAWDTGHINVYRLGYKGCVDVKAVESASGGFYYKDHLPVFKLPNQPRPGPSQAEREGVPADASQDGRLKKGDTVKIGVDLDTLQAVLKESKNWNERIVEYIGVNGKIMMINDQQITVDFDGRKWILPELTLAKVEQYEKDQVVQVENDATNVGHLQNGHGPWDESMKKFLGKRGRVVFVDGDGDVTVSFGKREIKFNPECLRPSKGSVFNEDEEHEKTREKPHGNQGETKEEQQGTQDGSSTDVDSDTKDEESEEGMDDISDQHDKFMEEIKMGNTRDAFQILQKYPKIAGLTSLSQVCDQAKCDVSIVEALLKHGAKMDEKRAPPLLTAVRRGHVDVVKLLLKKGADPNVSNNNEQTAVHIAVQTRNKDLLQILRDKCDFNICDKLGDSPVSDAISIGDPNIIDIIFQWPKINLKFENKLGFYPIHLAARKGDLHAVQQILQKCPEAANTQKSDGYTALHLAACMDHSDIAKTLLDKGARTFTQTESEGQTPLHIAAVYGSYETARVLIEDGKANVNATDINGNNALHLCLMRRPAMMEFAKMQKADSVSGDGVQEKEKIAGLLIQHNIQTELKNNENKSPLEVAAPPSLGSSVEFLIKEKQNPSVRPKRWKCEECEEEDASYQMKPCDCRLCEDCIPKKLKKCPNCKKAVTSKAQFL</sequence>
<dbReference type="Gene3D" id="3.30.60.90">
    <property type="match status" value="2"/>
</dbReference>
<evidence type="ECO:0000256" key="8">
    <source>
        <dbReference type="ARBA" id="ARBA00022737"/>
    </source>
</evidence>
<evidence type="ECO:0000256" key="13">
    <source>
        <dbReference type="PROSITE-ProRule" id="PRU00023"/>
    </source>
</evidence>
<dbReference type="EnsemblMetazoa" id="G22990.7">
    <property type="protein sequence ID" value="G22990.7:cds"/>
    <property type="gene ID" value="G22990"/>
</dbReference>
<feature type="domain" description="RING-type" evidence="16">
    <location>
        <begin position="1218"/>
        <end position="1253"/>
    </location>
</feature>
<keyword evidence="20" id="KW-1185">Reference proteome</keyword>
<evidence type="ECO:0000256" key="11">
    <source>
        <dbReference type="ARBA" id="ARBA00022833"/>
    </source>
</evidence>
<dbReference type="PROSITE" id="PS01357">
    <property type="entry name" value="ZF_ZZ_1"/>
    <property type="match status" value="1"/>
</dbReference>
<feature type="repeat" description="ANK" evidence="13">
    <location>
        <begin position="1059"/>
        <end position="1091"/>
    </location>
</feature>
<dbReference type="SUPFAM" id="SSF57850">
    <property type="entry name" value="RING/U-box"/>
    <property type="match status" value="2"/>
</dbReference>
<accession>A0A8W8KD57</accession>
<dbReference type="InterPro" id="IPR000433">
    <property type="entry name" value="Znf_ZZ"/>
</dbReference>
<comment type="catalytic activity">
    <reaction evidence="1">
        <text>S-ubiquitinyl-[E2 ubiquitin-conjugating enzyme]-L-cysteine + [acceptor protein]-L-lysine = [E2 ubiquitin-conjugating enzyme]-L-cysteine + N(6)-ubiquitinyl-[acceptor protein]-L-lysine.</text>
        <dbReference type="EC" id="2.3.2.27"/>
    </reaction>
</comment>
<feature type="compositionally biased region" description="Basic and acidic residues" evidence="15">
    <location>
        <begin position="819"/>
        <end position="837"/>
    </location>
</feature>
<feature type="domain" description="MIB/HERC2" evidence="18">
    <location>
        <begin position="1"/>
        <end position="72"/>
    </location>
</feature>